<dbReference type="Proteomes" id="UP001252875">
    <property type="component" value="Unassembled WGS sequence"/>
</dbReference>
<sequence>MDTFTVVLLGWGLYSVVNYFEKRGERSKAIIATMLVSLAIILSNIFGNFASASQLGLPKLLLTVGAGVLILSFFIFLPAIFIRKALRTRSAFEQ</sequence>
<dbReference type="RefSeq" id="WP_311820953.1">
    <property type="nucleotide sequence ID" value="NZ_JARPYF010000001.1"/>
</dbReference>
<proteinExistence type="predicted"/>
<gene>
    <name evidence="2" type="ORF">P7D85_03700</name>
</gene>
<name>A0ABU3EX16_9ENTE</name>
<keyword evidence="1" id="KW-0812">Transmembrane</keyword>
<keyword evidence="3" id="KW-1185">Reference proteome</keyword>
<organism evidence="2 3">
    <name type="scientific">Enterococcus hulanensis</name>
    <dbReference type="NCBI Taxonomy" id="2559929"/>
    <lineage>
        <taxon>Bacteria</taxon>
        <taxon>Bacillati</taxon>
        <taxon>Bacillota</taxon>
        <taxon>Bacilli</taxon>
        <taxon>Lactobacillales</taxon>
        <taxon>Enterococcaceae</taxon>
        <taxon>Enterococcus</taxon>
    </lineage>
</organism>
<dbReference type="EMBL" id="JARPYI010000001">
    <property type="protein sequence ID" value="MDT2598863.1"/>
    <property type="molecule type" value="Genomic_DNA"/>
</dbReference>
<comment type="caution">
    <text evidence="2">The sequence shown here is derived from an EMBL/GenBank/DDBJ whole genome shotgun (WGS) entry which is preliminary data.</text>
</comment>
<keyword evidence="1" id="KW-0472">Membrane</keyword>
<keyword evidence="1" id="KW-1133">Transmembrane helix</keyword>
<accession>A0ABU3EX16</accession>
<feature type="transmembrane region" description="Helical" evidence="1">
    <location>
        <begin position="61"/>
        <end position="82"/>
    </location>
</feature>
<reference evidence="2 3" key="1">
    <citation type="submission" date="2023-03" db="EMBL/GenBank/DDBJ databases">
        <authorList>
            <person name="Shen W."/>
            <person name="Cai J."/>
        </authorList>
    </citation>
    <scope>NUCLEOTIDE SEQUENCE [LARGE SCALE GENOMIC DNA]</scope>
    <source>
        <strain evidence="2 3">D6-4</strain>
    </source>
</reference>
<evidence type="ECO:0000256" key="1">
    <source>
        <dbReference type="SAM" id="Phobius"/>
    </source>
</evidence>
<evidence type="ECO:0000313" key="2">
    <source>
        <dbReference type="EMBL" id="MDT2598863.1"/>
    </source>
</evidence>
<protein>
    <submittedName>
        <fullName evidence="2">Uncharacterized protein</fullName>
    </submittedName>
</protein>
<feature type="transmembrane region" description="Helical" evidence="1">
    <location>
        <begin position="29"/>
        <end position="49"/>
    </location>
</feature>
<evidence type="ECO:0000313" key="3">
    <source>
        <dbReference type="Proteomes" id="UP001252875"/>
    </source>
</evidence>